<reference evidence="3" key="1">
    <citation type="submission" date="2012-07" db="EMBL/GenBank/DDBJ databases">
        <title>Genome of the Chinese tree shrew, a rising model animal genetically related to primates.</title>
        <authorList>
            <person name="Zhang G."/>
            <person name="Fan Y."/>
            <person name="Yao Y."/>
            <person name="Huang Z."/>
        </authorList>
    </citation>
    <scope>NUCLEOTIDE SEQUENCE [LARGE SCALE GENOMIC DNA]</scope>
</reference>
<reference evidence="3" key="2">
    <citation type="journal article" date="2013" name="Nat. Commun.">
        <title>Genome of the Chinese tree shrew.</title>
        <authorList>
            <person name="Fan Y."/>
            <person name="Huang Z.Y."/>
            <person name="Cao C.C."/>
            <person name="Chen C.S."/>
            <person name="Chen Y.X."/>
            <person name="Fan D.D."/>
            <person name="He J."/>
            <person name="Hou H.L."/>
            <person name="Hu L."/>
            <person name="Hu X.T."/>
            <person name="Jiang X.T."/>
            <person name="Lai R."/>
            <person name="Lang Y.S."/>
            <person name="Liang B."/>
            <person name="Liao S.G."/>
            <person name="Mu D."/>
            <person name="Ma Y.Y."/>
            <person name="Niu Y.Y."/>
            <person name="Sun X.Q."/>
            <person name="Xia J.Q."/>
            <person name="Xiao J."/>
            <person name="Xiong Z.Q."/>
            <person name="Xu L."/>
            <person name="Yang L."/>
            <person name="Zhang Y."/>
            <person name="Zhao W."/>
            <person name="Zhao X.D."/>
            <person name="Zheng Y.T."/>
            <person name="Zhou J.M."/>
            <person name="Zhu Y.B."/>
            <person name="Zhang G.J."/>
            <person name="Wang J."/>
            <person name="Yao Y.G."/>
        </authorList>
    </citation>
    <scope>NUCLEOTIDE SEQUENCE [LARGE SCALE GENOMIC DNA]</scope>
</reference>
<sequence>MVHAGLLASPALLGSGVPSHLSNGVHGDFGVFLVLGRRQDGAAPSHPGWRTLSVHTTAGLLELGQCVSLQKQGTSSQVCGTGLCHLLGPRRHSAEPEMKANEKNSSTPEK</sequence>
<evidence type="ECO:0000256" key="1">
    <source>
        <dbReference type="SAM" id="MobiDB-lite"/>
    </source>
</evidence>
<dbReference type="AlphaFoldDB" id="L9KQK3"/>
<dbReference type="EMBL" id="KB320776">
    <property type="protein sequence ID" value="ELW63462.1"/>
    <property type="molecule type" value="Genomic_DNA"/>
</dbReference>
<evidence type="ECO:0000313" key="3">
    <source>
        <dbReference type="Proteomes" id="UP000011518"/>
    </source>
</evidence>
<feature type="compositionally biased region" description="Basic and acidic residues" evidence="1">
    <location>
        <begin position="92"/>
        <end position="110"/>
    </location>
</feature>
<gene>
    <name evidence="2" type="ORF">TREES_T100016084</name>
</gene>
<keyword evidence="3" id="KW-1185">Reference proteome</keyword>
<name>L9KQK3_TUPCH</name>
<organism evidence="2 3">
    <name type="scientific">Tupaia chinensis</name>
    <name type="common">Chinese tree shrew</name>
    <name type="synonym">Tupaia belangeri chinensis</name>
    <dbReference type="NCBI Taxonomy" id="246437"/>
    <lineage>
        <taxon>Eukaryota</taxon>
        <taxon>Metazoa</taxon>
        <taxon>Chordata</taxon>
        <taxon>Craniata</taxon>
        <taxon>Vertebrata</taxon>
        <taxon>Euteleostomi</taxon>
        <taxon>Mammalia</taxon>
        <taxon>Eutheria</taxon>
        <taxon>Euarchontoglires</taxon>
        <taxon>Scandentia</taxon>
        <taxon>Tupaiidae</taxon>
        <taxon>Tupaia</taxon>
    </lineage>
</organism>
<dbReference type="InParanoid" id="L9KQK3"/>
<accession>L9KQK3</accession>
<feature type="region of interest" description="Disordered" evidence="1">
    <location>
        <begin position="90"/>
        <end position="110"/>
    </location>
</feature>
<protein>
    <submittedName>
        <fullName evidence="2">Uncharacterized protein</fullName>
    </submittedName>
</protein>
<evidence type="ECO:0000313" key="2">
    <source>
        <dbReference type="EMBL" id="ELW63462.1"/>
    </source>
</evidence>
<proteinExistence type="predicted"/>
<dbReference type="Proteomes" id="UP000011518">
    <property type="component" value="Unassembled WGS sequence"/>
</dbReference>